<keyword evidence="2 6" id="KW-0812">Transmembrane</keyword>
<dbReference type="Pfam" id="PF01226">
    <property type="entry name" value="Form_Nir_trans"/>
    <property type="match status" value="1"/>
</dbReference>
<feature type="transmembrane region" description="Helical" evidence="6">
    <location>
        <begin position="260"/>
        <end position="282"/>
    </location>
</feature>
<feature type="transmembrane region" description="Helical" evidence="6">
    <location>
        <begin position="218"/>
        <end position="248"/>
    </location>
</feature>
<keyword evidence="4 6" id="KW-0472">Membrane</keyword>
<evidence type="ECO:0000256" key="1">
    <source>
        <dbReference type="ARBA" id="ARBA00004141"/>
    </source>
</evidence>
<protein>
    <submittedName>
        <fullName evidence="7">Formate/nitrite transporter family protein</fullName>
    </submittedName>
</protein>
<dbReference type="Gene3D" id="1.20.1080.10">
    <property type="entry name" value="Glycerol uptake facilitator protein"/>
    <property type="match status" value="1"/>
</dbReference>
<feature type="transmembrane region" description="Helical" evidence="6">
    <location>
        <begin position="188"/>
        <end position="206"/>
    </location>
</feature>
<comment type="subcellular location">
    <subcellularLocation>
        <location evidence="1">Membrane</location>
        <topology evidence="1">Multi-pass membrane protein</topology>
    </subcellularLocation>
</comment>
<evidence type="ECO:0000256" key="4">
    <source>
        <dbReference type="ARBA" id="ARBA00023136"/>
    </source>
</evidence>
<dbReference type="RefSeq" id="WP_322187873.1">
    <property type="nucleotide sequence ID" value="NZ_JAXLPB010000005.1"/>
</dbReference>
<name>A0ABU5I4N7_9HYPH</name>
<feature type="transmembrane region" description="Helical" evidence="6">
    <location>
        <begin position="95"/>
        <end position="116"/>
    </location>
</feature>
<evidence type="ECO:0000256" key="6">
    <source>
        <dbReference type="SAM" id="Phobius"/>
    </source>
</evidence>
<organism evidence="7 8">
    <name type="scientific">Fulvimarina uroteuthidis</name>
    <dbReference type="NCBI Taxonomy" id="3098149"/>
    <lineage>
        <taxon>Bacteria</taxon>
        <taxon>Pseudomonadati</taxon>
        <taxon>Pseudomonadota</taxon>
        <taxon>Alphaproteobacteria</taxon>
        <taxon>Hyphomicrobiales</taxon>
        <taxon>Aurantimonadaceae</taxon>
        <taxon>Fulvimarina</taxon>
    </lineage>
</organism>
<feature type="region of interest" description="Disordered" evidence="5">
    <location>
        <begin position="1"/>
        <end position="26"/>
    </location>
</feature>
<proteinExistence type="predicted"/>
<evidence type="ECO:0000313" key="8">
    <source>
        <dbReference type="Proteomes" id="UP001294412"/>
    </source>
</evidence>
<dbReference type="InterPro" id="IPR023271">
    <property type="entry name" value="Aquaporin-like"/>
</dbReference>
<reference evidence="7 8" key="1">
    <citation type="submission" date="2023-12" db="EMBL/GenBank/DDBJ databases">
        <title>Description of Novel Strain Fulvimarina sp. 2208YS6-2-32 isolated from Uroteuthis (Photololigo) edulis.</title>
        <authorList>
            <person name="Park J.-S."/>
        </authorList>
    </citation>
    <scope>NUCLEOTIDE SEQUENCE [LARGE SCALE GENOMIC DNA]</scope>
    <source>
        <strain evidence="7 8">2208YS6-2-32</strain>
    </source>
</reference>
<dbReference type="PANTHER" id="PTHR30520">
    <property type="entry name" value="FORMATE TRANSPORTER-RELATED"/>
    <property type="match status" value="1"/>
</dbReference>
<evidence type="ECO:0000256" key="3">
    <source>
        <dbReference type="ARBA" id="ARBA00022989"/>
    </source>
</evidence>
<feature type="compositionally biased region" description="Basic and acidic residues" evidence="5">
    <location>
        <begin position="1"/>
        <end position="21"/>
    </location>
</feature>
<sequence>MSEDKQNAREHQDEEMLRKDPDEELLNAPDKGETLADYFSFEEVFARVLSSADHELDVSNRYLFWSALGAGGAIGLTFLARVILTETAGETTPGFLGNLMYPVGFLIIVIGRYQLFTENTLTPVVLVLTKLTSISNLLRLWIVVLIGNMLGALAVAALIAYVDVLTVERVVTAIEIGRHAYETEWTTIFVRALIAGWIVAAMVWLVHASRETISKIFVVFILMYFLGICGFFHVITSSVEVFFLAFRVTEISFFALFPNFVLPVLLGNTVGGVIFVAVLNYAQFAEHKDSQVFERYGDPLSFNEWLFGRKKQDA</sequence>
<dbReference type="PANTHER" id="PTHR30520:SF2">
    <property type="entry name" value="INNER MEMBRANE PROTEIN YFDC"/>
    <property type="match status" value="1"/>
</dbReference>
<dbReference type="EMBL" id="JAXLPB010000005">
    <property type="protein sequence ID" value="MDY8110345.1"/>
    <property type="molecule type" value="Genomic_DNA"/>
</dbReference>
<keyword evidence="8" id="KW-1185">Reference proteome</keyword>
<evidence type="ECO:0000256" key="5">
    <source>
        <dbReference type="SAM" id="MobiDB-lite"/>
    </source>
</evidence>
<keyword evidence="3 6" id="KW-1133">Transmembrane helix</keyword>
<gene>
    <name evidence="7" type="ORF">U0C82_14480</name>
</gene>
<accession>A0ABU5I4N7</accession>
<comment type="caution">
    <text evidence="7">The sequence shown here is derived from an EMBL/GenBank/DDBJ whole genome shotgun (WGS) entry which is preliminary data.</text>
</comment>
<dbReference type="Proteomes" id="UP001294412">
    <property type="component" value="Unassembled WGS sequence"/>
</dbReference>
<evidence type="ECO:0000313" key="7">
    <source>
        <dbReference type="EMBL" id="MDY8110345.1"/>
    </source>
</evidence>
<feature type="transmembrane region" description="Helical" evidence="6">
    <location>
        <begin position="137"/>
        <end position="162"/>
    </location>
</feature>
<dbReference type="InterPro" id="IPR000292">
    <property type="entry name" value="For/NO2_transpt"/>
</dbReference>
<feature type="transmembrane region" description="Helical" evidence="6">
    <location>
        <begin position="62"/>
        <end position="83"/>
    </location>
</feature>
<evidence type="ECO:0000256" key="2">
    <source>
        <dbReference type="ARBA" id="ARBA00022692"/>
    </source>
</evidence>